<dbReference type="STRING" id="479435.Kfla_0824"/>
<evidence type="ECO:0000313" key="3">
    <source>
        <dbReference type="Proteomes" id="UP000007967"/>
    </source>
</evidence>
<sequence>MTSVTPDEFVSRFFSAPNTIWPDADPGHGIVSTLRPFLTALSKRGECPVVLPRRDLAALPAEIYVICWDTAHSGRIRALLEAAIAHHWCHFDGRVAILDPGDAVHKAVLDFVGPGTTFVLRPPPETAGQTFRALTRLVRTLAEAPLRTPQLARPLGRMLREFDLALASGSTETSATLLREIEGFGGISHENIAFLQIRRLSRLGQDRELLADRSLPTLVYTEPPRVVREAVLSAWGHDRILPALAADGVDAALSRIGEPGPDLALLVDERIAATLDGEVATVGALVTLTRADRGLAASFAEHPGLPDAVLERLSALLATVEPEPELKPVLEPGSAAEPQAQPEHEVEPTPGGPSDPGSWQEWVARLGAPDLKHLEAGAADEWPPAWTVDADLATAVDALADLAVDDLLSGVACFLETDDPEHPATATAAALINRHLLAERFDPADLGALCSLLQVFLRGAPDAWAYHEVLDGIRSYAMQWVAVGTAVRAVDLADAVACGPAVDNDTRTGLITTLLSPLNQQRTRLSAPLRALAELVCSDVGLAFDWSILESHEVPVLATAVDPFVLLYSLDSGTVSRVKATIELQWPQARVEVSSAKVGGDPALRQYARDADIIVLATRRAAHAATGYIADNAGAQAGFYYPDGSGTGSMLRAVEAAIGEWGRLTGN</sequence>
<dbReference type="OrthoDB" id="4759077at2"/>
<dbReference type="AlphaFoldDB" id="D2PYU1"/>
<protein>
    <submittedName>
        <fullName evidence="2">Uncharacterized protein</fullName>
    </submittedName>
</protein>
<dbReference type="eggNOG" id="ENOG502ZANF">
    <property type="taxonomic scope" value="Bacteria"/>
</dbReference>
<dbReference type="EMBL" id="CP001736">
    <property type="protein sequence ID" value="ADB29937.1"/>
    <property type="molecule type" value="Genomic_DNA"/>
</dbReference>
<evidence type="ECO:0000256" key="1">
    <source>
        <dbReference type="SAM" id="MobiDB-lite"/>
    </source>
</evidence>
<evidence type="ECO:0000313" key="2">
    <source>
        <dbReference type="EMBL" id="ADB29937.1"/>
    </source>
</evidence>
<dbReference type="HOGENOM" id="CLU_393243_0_0_11"/>
<dbReference type="Proteomes" id="UP000007967">
    <property type="component" value="Chromosome"/>
</dbReference>
<feature type="region of interest" description="Disordered" evidence="1">
    <location>
        <begin position="327"/>
        <end position="360"/>
    </location>
</feature>
<keyword evidence="3" id="KW-1185">Reference proteome</keyword>
<dbReference type="KEGG" id="kfl:Kfla_0824"/>
<reference evidence="3" key="1">
    <citation type="submission" date="2009-09" db="EMBL/GenBank/DDBJ databases">
        <title>The complete genome of Kribbella flavida DSM 17836.</title>
        <authorList>
            <consortium name="US DOE Joint Genome Institute (JGI-PGF)"/>
            <person name="Lucas S."/>
            <person name="Copeland A."/>
            <person name="Lapidus A."/>
            <person name="Glavina del Rio T."/>
            <person name="Dalin E."/>
            <person name="Tice H."/>
            <person name="Bruce D."/>
            <person name="Goodwin L."/>
            <person name="Pitluck S."/>
            <person name="Kyrpides N."/>
            <person name="Mavromatis K."/>
            <person name="Ivanova N."/>
            <person name="Saunders E."/>
            <person name="Brettin T."/>
            <person name="Detter J.C."/>
            <person name="Han C."/>
            <person name="Larimer F."/>
            <person name="Land M."/>
            <person name="Hauser L."/>
            <person name="Markowitz V."/>
            <person name="Cheng J.-F."/>
            <person name="Hugenholtz P."/>
            <person name="Woyke T."/>
            <person name="Wu D."/>
            <person name="Pukall R."/>
            <person name="Klenk H.-P."/>
            <person name="Eisen J.A."/>
        </authorList>
    </citation>
    <scope>NUCLEOTIDE SEQUENCE [LARGE SCALE GENOMIC DNA]</scope>
    <source>
        <strain evidence="3">DSM 17836 / JCM 10339 / NBRC 14399</strain>
    </source>
</reference>
<name>D2PYU1_KRIFD</name>
<proteinExistence type="predicted"/>
<dbReference type="RefSeq" id="WP_012918493.1">
    <property type="nucleotide sequence ID" value="NC_013729.1"/>
</dbReference>
<reference evidence="2 3" key="2">
    <citation type="journal article" date="2010" name="Stand. Genomic Sci.">
        <title>Complete genome sequence of Kribbella flavida type strain (IFO 14399).</title>
        <authorList>
            <person name="Pukall R."/>
            <person name="Lapidus A."/>
            <person name="Glavina Del Rio T."/>
            <person name="Copeland A."/>
            <person name="Tice H."/>
            <person name="Cheng J.-F."/>
            <person name="Lucas S."/>
            <person name="Chen F."/>
            <person name="Nolan M."/>
            <person name="LaButti K."/>
            <person name="Pati A."/>
            <person name="Ivanova N."/>
            <person name="Mavrommatis K."/>
            <person name="Mikhailova N."/>
            <person name="Pitluck S."/>
            <person name="Bruce D."/>
            <person name="Goodwin L."/>
            <person name="Land M."/>
            <person name="Hauser L."/>
            <person name="Chang Y.-J."/>
            <person name="Jeffries C.D."/>
            <person name="Chen A."/>
            <person name="Palaniappan K."/>
            <person name="Chain P."/>
            <person name="Rohde M."/>
            <person name="Goeker M."/>
            <person name="Bristow J."/>
            <person name="Eisen J.A."/>
            <person name="Markowitz V."/>
            <person name="Hugenholtz P."/>
            <person name="Kyrpides N.C."/>
            <person name="Klenk H.-P."/>
            <person name="Brettin T."/>
        </authorList>
    </citation>
    <scope>NUCLEOTIDE SEQUENCE [LARGE SCALE GENOMIC DNA]</scope>
    <source>
        <strain evidence="3">DSM 17836 / JCM 10339 / NBRC 14399</strain>
    </source>
</reference>
<accession>D2PYU1</accession>
<organism evidence="2 3">
    <name type="scientific">Kribbella flavida (strain DSM 17836 / JCM 10339 / NBRC 14399)</name>
    <dbReference type="NCBI Taxonomy" id="479435"/>
    <lineage>
        <taxon>Bacteria</taxon>
        <taxon>Bacillati</taxon>
        <taxon>Actinomycetota</taxon>
        <taxon>Actinomycetes</taxon>
        <taxon>Propionibacteriales</taxon>
        <taxon>Kribbellaceae</taxon>
        <taxon>Kribbella</taxon>
    </lineage>
</organism>
<gene>
    <name evidence="2" type="ordered locus">Kfla_0824</name>
</gene>